<dbReference type="InterPro" id="IPR023214">
    <property type="entry name" value="HAD_sf"/>
</dbReference>
<dbReference type="NCBIfam" id="TIGR01509">
    <property type="entry name" value="HAD-SF-IA-v3"/>
    <property type="match status" value="1"/>
</dbReference>
<organism evidence="1 2">
    <name type="scientific">Vibrio eleionomae</name>
    <dbReference type="NCBI Taxonomy" id="2653505"/>
    <lineage>
        <taxon>Bacteria</taxon>
        <taxon>Pseudomonadati</taxon>
        <taxon>Pseudomonadota</taxon>
        <taxon>Gammaproteobacteria</taxon>
        <taxon>Vibrionales</taxon>
        <taxon>Vibrionaceae</taxon>
        <taxon>Vibrio</taxon>
    </lineage>
</organism>
<keyword evidence="2" id="KW-1185">Reference proteome</keyword>
<evidence type="ECO:0000313" key="2">
    <source>
        <dbReference type="Proteomes" id="UP000462621"/>
    </source>
</evidence>
<dbReference type="EMBL" id="WEKT01000070">
    <property type="protein sequence ID" value="MZI95763.1"/>
    <property type="molecule type" value="Genomic_DNA"/>
</dbReference>
<dbReference type="PANTHER" id="PTHR43611:SF3">
    <property type="entry name" value="FLAVIN MONONUCLEOTIDE HYDROLASE 1, CHLOROPLATIC"/>
    <property type="match status" value="1"/>
</dbReference>
<dbReference type="PANTHER" id="PTHR43611">
    <property type="entry name" value="ALPHA-D-GLUCOSE 1-PHOSPHATE PHOSPHATASE"/>
    <property type="match status" value="1"/>
</dbReference>
<proteinExistence type="predicted"/>
<dbReference type="GO" id="GO:0016787">
    <property type="term" value="F:hydrolase activity"/>
    <property type="evidence" value="ECO:0007669"/>
    <property type="project" value="UniProtKB-KW"/>
</dbReference>
<reference evidence="1 2" key="1">
    <citation type="submission" date="2019-10" db="EMBL/GenBank/DDBJ databases">
        <title>Vibrio sp. nov. isolated from a shrimp pond.</title>
        <authorList>
            <person name="Gomez-Gil B."/>
            <person name="Enciso-Ibarra J."/>
            <person name="Enciso-Ibarra K."/>
            <person name="Bolan-Mejia C."/>
        </authorList>
    </citation>
    <scope>NUCLEOTIDE SEQUENCE [LARGE SCALE GENOMIC DNA]</scope>
    <source>
        <strain evidence="1 2">CAIM 722</strain>
    </source>
</reference>
<dbReference type="InterPro" id="IPR006439">
    <property type="entry name" value="HAD-SF_hydro_IA"/>
</dbReference>
<dbReference type="SUPFAM" id="SSF56784">
    <property type="entry name" value="HAD-like"/>
    <property type="match status" value="1"/>
</dbReference>
<evidence type="ECO:0000313" key="1">
    <source>
        <dbReference type="EMBL" id="MZI95763.1"/>
    </source>
</evidence>
<dbReference type="Gene3D" id="3.40.50.1000">
    <property type="entry name" value="HAD superfamily/HAD-like"/>
    <property type="match status" value="1"/>
</dbReference>
<protein>
    <submittedName>
        <fullName evidence="1">HAD-IA family hydrolase</fullName>
    </submittedName>
</protein>
<keyword evidence="1" id="KW-0378">Hydrolase</keyword>
<accession>A0A7X4LPG6</accession>
<gene>
    <name evidence="1" type="ORF">F9817_21500</name>
</gene>
<dbReference type="InterPro" id="IPR036412">
    <property type="entry name" value="HAD-like_sf"/>
</dbReference>
<dbReference type="Pfam" id="PF00702">
    <property type="entry name" value="Hydrolase"/>
    <property type="match status" value="1"/>
</dbReference>
<name>A0A7X4LPG6_9VIBR</name>
<comment type="caution">
    <text evidence="1">The sequence shown here is derived from an EMBL/GenBank/DDBJ whole genome shotgun (WGS) entry which is preliminary data.</text>
</comment>
<dbReference type="AlphaFoldDB" id="A0A7X4LPG6"/>
<sequence>MNVASNIWHCMQYRKEDSLKDTILIDFDGVIRHWRSEVIEQVEAVEAAIDDDFIKCIRSMAPEARLVLVTNATSKLTNDLAKYDLIGKFDFVINSADIGVAKPEPEFFAKSVRLVNRKVADCVFIDDSVENVQSAQEVGIQSLHFKSVIKTLQFIKQHCIMQ</sequence>
<dbReference type="Proteomes" id="UP000462621">
    <property type="component" value="Unassembled WGS sequence"/>
</dbReference>